<reference evidence="2" key="1">
    <citation type="submission" date="2017-05" db="EMBL/GenBank/DDBJ databases">
        <authorList>
            <person name="Sharma S."/>
            <person name="Sidhu C."/>
            <person name="Pinnaka A.K."/>
        </authorList>
    </citation>
    <scope>NUCLEOTIDE SEQUENCE [LARGE SCALE GENOMIC DNA]</scope>
    <source>
        <strain evidence="2">AK93</strain>
    </source>
</reference>
<dbReference type="Gene3D" id="1.10.3100.10">
    <property type="entry name" value="Putative cytoplasmic protein"/>
    <property type="match status" value="1"/>
</dbReference>
<dbReference type="InterPro" id="IPR027910">
    <property type="entry name" value="YdiL_sf"/>
</dbReference>
<sequence length="122" mass="13916">MNAKELQALRKMLMLDASEAAELIGGVSPRSWQYWEAGRSPVPADVEVTMEVLVEQRAKLIDEIEERVKGKPVDERIDVLELPFYQRFEDYEAANPGKSRLDWRVEQSVSALYFADGMARLA</sequence>
<proteinExistence type="predicted"/>
<dbReference type="InterPro" id="IPR015060">
    <property type="entry name" value="Aca2_YdiL-like"/>
</dbReference>
<evidence type="ECO:0000313" key="1">
    <source>
        <dbReference type="EMBL" id="RFA31617.1"/>
    </source>
</evidence>
<dbReference type="SUPFAM" id="SSF47413">
    <property type="entry name" value="lambda repressor-like DNA-binding domains"/>
    <property type="match status" value="1"/>
</dbReference>
<protein>
    <submittedName>
        <fullName evidence="1">Uncharacterized protein</fullName>
    </submittedName>
</protein>
<dbReference type="RefSeq" id="WP_116304284.1">
    <property type="nucleotide sequence ID" value="NZ_NFZV01000050.1"/>
</dbReference>
<dbReference type="GO" id="GO:0003677">
    <property type="term" value="F:DNA binding"/>
    <property type="evidence" value="ECO:0007669"/>
    <property type="project" value="InterPro"/>
</dbReference>
<dbReference type="EMBL" id="NFZW01000045">
    <property type="protein sequence ID" value="RFA31617.1"/>
    <property type="molecule type" value="Genomic_DNA"/>
</dbReference>
<evidence type="ECO:0000313" key="2">
    <source>
        <dbReference type="Proteomes" id="UP000256763"/>
    </source>
</evidence>
<organism evidence="1 2">
    <name type="scientific">Alkalilimnicola ehrlichii</name>
    <dbReference type="NCBI Taxonomy" id="351052"/>
    <lineage>
        <taxon>Bacteria</taxon>
        <taxon>Pseudomonadati</taxon>
        <taxon>Pseudomonadota</taxon>
        <taxon>Gammaproteobacteria</taxon>
        <taxon>Chromatiales</taxon>
        <taxon>Ectothiorhodospiraceae</taxon>
        <taxon>Alkalilimnicola</taxon>
    </lineage>
</organism>
<accession>A0A3E0WHJ6</accession>
<gene>
    <name evidence="1" type="ORF">CAL65_21980</name>
</gene>
<dbReference type="Pfam" id="PF08965">
    <property type="entry name" value="Aca2_YdiL"/>
    <property type="match status" value="1"/>
</dbReference>
<dbReference type="Proteomes" id="UP000256763">
    <property type="component" value="Unassembled WGS sequence"/>
</dbReference>
<dbReference type="InterPro" id="IPR010982">
    <property type="entry name" value="Lambda_DNA-bd_dom_sf"/>
</dbReference>
<dbReference type="AlphaFoldDB" id="A0A3E0WHJ6"/>
<dbReference type="OrthoDB" id="7066373at2"/>
<keyword evidence="2" id="KW-1185">Reference proteome</keyword>
<name>A0A3E0WHJ6_9GAMM</name>
<comment type="caution">
    <text evidence="1">The sequence shown here is derived from an EMBL/GenBank/DDBJ whole genome shotgun (WGS) entry which is preliminary data.</text>
</comment>